<evidence type="ECO:0000313" key="6">
    <source>
        <dbReference type="EMBL" id="KZT64307.1"/>
    </source>
</evidence>
<keyword evidence="7" id="KW-1185">Reference proteome</keyword>
<keyword evidence="2" id="KW-0479">Metal-binding</keyword>
<dbReference type="InterPro" id="IPR052035">
    <property type="entry name" value="ZnF_BED_domain_contain"/>
</dbReference>
<dbReference type="STRING" id="1314783.A0A165LEC5"/>
<keyword evidence="5" id="KW-0539">Nucleus</keyword>
<keyword evidence="3" id="KW-0863">Zinc-finger</keyword>
<protein>
    <recommendedName>
        <fullName evidence="8">HAT C-terminal dimerisation domain-containing protein</fullName>
    </recommendedName>
</protein>
<dbReference type="Proteomes" id="UP000076727">
    <property type="component" value="Unassembled WGS sequence"/>
</dbReference>
<dbReference type="AlphaFoldDB" id="A0A165LEC5"/>
<evidence type="ECO:0000313" key="7">
    <source>
        <dbReference type="Proteomes" id="UP000076727"/>
    </source>
</evidence>
<accession>A0A165LEC5</accession>
<organism evidence="6 7">
    <name type="scientific">Daedalea quercina L-15889</name>
    <dbReference type="NCBI Taxonomy" id="1314783"/>
    <lineage>
        <taxon>Eukaryota</taxon>
        <taxon>Fungi</taxon>
        <taxon>Dikarya</taxon>
        <taxon>Basidiomycota</taxon>
        <taxon>Agaricomycotina</taxon>
        <taxon>Agaricomycetes</taxon>
        <taxon>Polyporales</taxon>
        <taxon>Fomitopsis</taxon>
    </lineage>
</organism>
<dbReference type="InterPro" id="IPR012337">
    <property type="entry name" value="RNaseH-like_sf"/>
</dbReference>
<comment type="subcellular location">
    <subcellularLocation>
        <location evidence="1">Nucleus</location>
    </subcellularLocation>
</comment>
<name>A0A165LEC5_9APHY</name>
<evidence type="ECO:0000256" key="1">
    <source>
        <dbReference type="ARBA" id="ARBA00004123"/>
    </source>
</evidence>
<gene>
    <name evidence="6" type="ORF">DAEQUDRAFT_678786</name>
</gene>
<dbReference type="PANTHER" id="PTHR46481">
    <property type="entry name" value="ZINC FINGER BED DOMAIN-CONTAINING PROTEIN 4"/>
    <property type="match status" value="1"/>
</dbReference>
<proteinExistence type="predicted"/>
<dbReference type="EMBL" id="KV429133">
    <property type="protein sequence ID" value="KZT64307.1"/>
    <property type="molecule type" value="Genomic_DNA"/>
</dbReference>
<evidence type="ECO:0000256" key="2">
    <source>
        <dbReference type="ARBA" id="ARBA00022723"/>
    </source>
</evidence>
<reference evidence="6 7" key="1">
    <citation type="journal article" date="2016" name="Mol. Biol. Evol.">
        <title>Comparative Genomics of Early-Diverging Mushroom-Forming Fungi Provides Insights into the Origins of Lignocellulose Decay Capabilities.</title>
        <authorList>
            <person name="Nagy L.G."/>
            <person name="Riley R."/>
            <person name="Tritt A."/>
            <person name="Adam C."/>
            <person name="Daum C."/>
            <person name="Floudas D."/>
            <person name="Sun H."/>
            <person name="Yadav J.S."/>
            <person name="Pangilinan J."/>
            <person name="Larsson K.H."/>
            <person name="Matsuura K."/>
            <person name="Barry K."/>
            <person name="Labutti K."/>
            <person name="Kuo R."/>
            <person name="Ohm R.A."/>
            <person name="Bhattacharya S.S."/>
            <person name="Shirouzu T."/>
            <person name="Yoshinaga Y."/>
            <person name="Martin F.M."/>
            <person name="Grigoriev I.V."/>
            <person name="Hibbett D.S."/>
        </authorList>
    </citation>
    <scope>NUCLEOTIDE SEQUENCE [LARGE SCALE GENOMIC DNA]</scope>
    <source>
        <strain evidence="6 7">L-15889</strain>
    </source>
</reference>
<evidence type="ECO:0000256" key="4">
    <source>
        <dbReference type="ARBA" id="ARBA00022833"/>
    </source>
</evidence>
<evidence type="ECO:0000256" key="5">
    <source>
        <dbReference type="ARBA" id="ARBA00023242"/>
    </source>
</evidence>
<dbReference type="SUPFAM" id="SSF53098">
    <property type="entry name" value="Ribonuclease H-like"/>
    <property type="match status" value="1"/>
</dbReference>
<dbReference type="PANTHER" id="PTHR46481:SF10">
    <property type="entry name" value="ZINC FINGER BED DOMAIN-CONTAINING PROTEIN 39"/>
    <property type="match status" value="1"/>
</dbReference>
<dbReference type="GO" id="GO:0005634">
    <property type="term" value="C:nucleus"/>
    <property type="evidence" value="ECO:0007669"/>
    <property type="project" value="UniProtKB-SubCell"/>
</dbReference>
<evidence type="ECO:0000256" key="3">
    <source>
        <dbReference type="ARBA" id="ARBA00022771"/>
    </source>
</evidence>
<dbReference type="OrthoDB" id="3264316at2759"/>
<evidence type="ECO:0008006" key="8">
    <source>
        <dbReference type="Google" id="ProtNLM"/>
    </source>
</evidence>
<dbReference type="GO" id="GO:0008270">
    <property type="term" value="F:zinc ion binding"/>
    <property type="evidence" value="ECO:0007669"/>
    <property type="project" value="UniProtKB-KW"/>
</dbReference>
<keyword evidence="4" id="KW-0862">Zinc</keyword>
<sequence>MQRYGIHFAPENGQIRCLAHVVNLVVQKILASLIDADDPDVNDWYLLHKFLPFHYNNDENDELNELEDATFVADDEKLTDKCPDEEKDQPLTPDEPLNAVQKLRIIVRKVVSSPQRRSSFRKHAKRHYTGKFNPDGGREICTLMCVRDVRTRWNYWKLLEQLASMLKARLISDLFSRVIDPHMKPFTHVTRIMSKAQMPTLPWVLPMYAHMEEALSTTIASTNLPNLKVAAATGLSKLREYYTKAMDCQYYRVATICHPALRANWFSKLGAHEKLKAEALFEHVYKEYEKKIPRPADIPVQSQPERSSSFLDVLADVPDIAEAKEPEVVDPKASELARWYRFEGGKGDAYHPLVWWKVSSFK</sequence>